<keyword evidence="1" id="KW-0547">Nucleotide-binding</keyword>
<feature type="domain" description="ABC transporter" evidence="3">
    <location>
        <begin position="22"/>
        <end position="48"/>
    </location>
</feature>
<keyword evidence="2" id="KW-0067">ATP-binding</keyword>
<dbReference type="InterPro" id="IPR050107">
    <property type="entry name" value="ABC_carbohydrate_import_ATPase"/>
</dbReference>
<dbReference type="EMBL" id="UINC01207773">
    <property type="protein sequence ID" value="SVE30009.1"/>
    <property type="molecule type" value="Genomic_DNA"/>
</dbReference>
<evidence type="ECO:0000259" key="3">
    <source>
        <dbReference type="Pfam" id="PF00005"/>
    </source>
</evidence>
<dbReference type="SUPFAM" id="SSF52540">
    <property type="entry name" value="P-loop containing nucleoside triphosphate hydrolases"/>
    <property type="match status" value="1"/>
</dbReference>
<dbReference type="GO" id="GO:0016887">
    <property type="term" value="F:ATP hydrolysis activity"/>
    <property type="evidence" value="ECO:0007669"/>
    <property type="project" value="InterPro"/>
</dbReference>
<name>A0A383CD68_9ZZZZ</name>
<proteinExistence type="predicted"/>
<dbReference type="PANTHER" id="PTHR43790">
    <property type="entry name" value="CARBOHYDRATE TRANSPORT ATP-BINDING PROTEIN MG119-RELATED"/>
    <property type="match status" value="1"/>
</dbReference>
<gene>
    <name evidence="4" type="ORF">METZ01_LOCUS482863</name>
</gene>
<sequence length="48" mass="5070">MTKPRLELVGITKQYPGVLANSNVNLRVIPGEIHALLGENGAGKSTLV</sequence>
<organism evidence="4">
    <name type="scientific">marine metagenome</name>
    <dbReference type="NCBI Taxonomy" id="408172"/>
    <lineage>
        <taxon>unclassified sequences</taxon>
        <taxon>metagenomes</taxon>
        <taxon>ecological metagenomes</taxon>
    </lineage>
</organism>
<dbReference type="InterPro" id="IPR003439">
    <property type="entry name" value="ABC_transporter-like_ATP-bd"/>
</dbReference>
<dbReference type="PANTHER" id="PTHR43790:SF4">
    <property type="entry name" value="GUANOSINE IMPORT ATP-BINDING PROTEIN NUPO"/>
    <property type="match status" value="1"/>
</dbReference>
<dbReference type="GO" id="GO:0005524">
    <property type="term" value="F:ATP binding"/>
    <property type="evidence" value="ECO:0007669"/>
    <property type="project" value="UniProtKB-KW"/>
</dbReference>
<dbReference type="AlphaFoldDB" id="A0A383CD68"/>
<feature type="non-terminal residue" evidence="4">
    <location>
        <position position="48"/>
    </location>
</feature>
<evidence type="ECO:0000256" key="2">
    <source>
        <dbReference type="ARBA" id="ARBA00022840"/>
    </source>
</evidence>
<reference evidence="4" key="1">
    <citation type="submission" date="2018-05" db="EMBL/GenBank/DDBJ databases">
        <authorList>
            <person name="Lanie J.A."/>
            <person name="Ng W.-L."/>
            <person name="Kazmierczak K.M."/>
            <person name="Andrzejewski T.M."/>
            <person name="Davidsen T.M."/>
            <person name="Wayne K.J."/>
            <person name="Tettelin H."/>
            <person name="Glass J.I."/>
            <person name="Rusch D."/>
            <person name="Podicherti R."/>
            <person name="Tsui H.-C.T."/>
            <person name="Winkler M.E."/>
        </authorList>
    </citation>
    <scope>NUCLEOTIDE SEQUENCE</scope>
</reference>
<protein>
    <recommendedName>
        <fullName evidence="3">ABC transporter domain-containing protein</fullName>
    </recommendedName>
</protein>
<dbReference type="Pfam" id="PF00005">
    <property type="entry name" value="ABC_tran"/>
    <property type="match status" value="1"/>
</dbReference>
<evidence type="ECO:0000256" key="1">
    <source>
        <dbReference type="ARBA" id="ARBA00022741"/>
    </source>
</evidence>
<dbReference type="InterPro" id="IPR027417">
    <property type="entry name" value="P-loop_NTPase"/>
</dbReference>
<dbReference type="Gene3D" id="3.40.50.300">
    <property type="entry name" value="P-loop containing nucleotide triphosphate hydrolases"/>
    <property type="match status" value="1"/>
</dbReference>
<accession>A0A383CD68</accession>
<evidence type="ECO:0000313" key="4">
    <source>
        <dbReference type="EMBL" id="SVE30009.1"/>
    </source>
</evidence>